<feature type="transmembrane region" description="Helical" evidence="2">
    <location>
        <begin position="174"/>
        <end position="193"/>
    </location>
</feature>
<keyword evidence="2" id="KW-1133">Transmembrane helix</keyword>
<sequence length="1073" mass="119074">MEVASAQADVPSRMDCPDQDGAQPVRVNSPRSDAPADTPIPPQPYVPPPSRQQPPILPSTAPPHAADVRPGDTAGLWQVMRDTVRDADLRKVADAKEDLDNVLIFAGLFSAVVTTFVVDSYASLQPDNTEEIIFLMRQSLAQNYTLANGVLRPMIPLPGDLPFEVPLWALRVNGLWFASLIVSLSTASFGMLVKQWLSEYLAMGWITPEEQLRARQFRHQGLTDWKVFEIAAMLPLLLHLSLGLFFVGLCFYTAAASDLIGRSTFPLVAGWAFFALLTMFAPLLSPRCPYKIVLLKSALRLGRQYIGAYLQERIHRGFTMFAASARRLYNCTLLPVRLYIQSVRDVVADWADWIGNSSSILSYTLAPLLLIYVLLLKLFESLGTVLGTFSRDEDEEDNIMRRSYHVHELLLSVDKLVANDGPILETMVDVLRQTKSPPASITAFVLGCIRHRIGAVGALQIPENDQRIRGFLDLSTLSSGAWNHLVGLLSSILMSHEQASHAPTNVPTVPAFDETPDIWMANAAVILLSRSHPSLPDRRVLLSDPAMHARMLELSFGLAVAARWPQKDVFRLVWAAFSSVSLSDWQRIGWRRLPQIRGDTPNDVQKSVINTLLQTIWRDERDKTDSEPEVQQCTAEGTMLLLYILKASAPSLRDYEEGTWLYNRHLSLWGLPVLYVQDVAALLRPGYQGIASRLAAAVQEYPVLIFSVFNIYRVYVSRSLFDSRPLWKIIFMLGDGEARDPARQPIMRDLWSFLLECTEIRIQDAAAFPYVVHFAKLCLVLAQLGLSSLFADNDYAYASDWAQLAPMVRWAAEQAMVIDHHEREDHEESIKVLASQTLRSLESRLDGAHLPGALEEVLRELSAVTPRPSRGNNAGNGRWRRLSRLWSSAVSQQDSDSVASPARTNSERWFSINAMGSLSPVSTPSRSPLGSVMTRSSTEESRPPSRHIDLHHRMLSPLTIAGYNGELRGWYPIYSARSLSSPDLHADASSGLSPCTAGSAEQSARDSSAGEAHTNVPPHVRIPAVPAQRRNTVTLPLVHTTASRADVLREGGRPRSHSFPPVQTARSGAGPMS</sequence>
<feature type="region of interest" description="Disordered" evidence="1">
    <location>
        <begin position="1"/>
        <end position="71"/>
    </location>
</feature>
<dbReference type="OrthoDB" id="3269725at2759"/>
<name>A0A9P3GD64_9APHY</name>
<dbReference type="InterPro" id="IPR045338">
    <property type="entry name" value="DUF6535"/>
</dbReference>
<feature type="transmembrane region" description="Helical" evidence="2">
    <location>
        <begin position="236"/>
        <end position="255"/>
    </location>
</feature>
<keyword evidence="2" id="KW-0472">Membrane</keyword>
<evidence type="ECO:0000313" key="5">
    <source>
        <dbReference type="Proteomes" id="UP000703269"/>
    </source>
</evidence>
<gene>
    <name evidence="4" type="ORF">PsYK624_083270</name>
</gene>
<dbReference type="EMBL" id="BPQB01000025">
    <property type="protein sequence ID" value="GJE92174.1"/>
    <property type="molecule type" value="Genomic_DNA"/>
</dbReference>
<evidence type="ECO:0000256" key="2">
    <source>
        <dbReference type="SAM" id="Phobius"/>
    </source>
</evidence>
<keyword evidence="5" id="KW-1185">Reference proteome</keyword>
<feature type="compositionally biased region" description="Basic and acidic residues" evidence="1">
    <location>
        <begin position="937"/>
        <end position="950"/>
    </location>
</feature>
<accession>A0A9P3GD64</accession>
<feature type="transmembrane region" description="Helical" evidence="2">
    <location>
        <begin position="99"/>
        <end position="118"/>
    </location>
</feature>
<feature type="transmembrane region" description="Helical" evidence="2">
    <location>
        <begin position="360"/>
        <end position="379"/>
    </location>
</feature>
<dbReference type="Proteomes" id="UP000703269">
    <property type="component" value="Unassembled WGS sequence"/>
</dbReference>
<evidence type="ECO:0000313" key="4">
    <source>
        <dbReference type="EMBL" id="GJE92174.1"/>
    </source>
</evidence>
<dbReference type="Pfam" id="PF20153">
    <property type="entry name" value="DUF6535"/>
    <property type="match status" value="1"/>
</dbReference>
<proteinExistence type="predicted"/>
<feature type="transmembrane region" description="Helical" evidence="2">
    <location>
        <begin position="267"/>
        <end position="284"/>
    </location>
</feature>
<keyword evidence="2" id="KW-0812">Transmembrane</keyword>
<feature type="compositionally biased region" description="Pro residues" evidence="1">
    <location>
        <begin position="38"/>
        <end position="61"/>
    </location>
</feature>
<organism evidence="4 5">
    <name type="scientific">Phanerochaete sordida</name>
    <dbReference type="NCBI Taxonomy" id="48140"/>
    <lineage>
        <taxon>Eukaryota</taxon>
        <taxon>Fungi</taxon>
        <taxon>Dikarya</taxon>
        <taxon>Basidiomycota</taxon>
        <taxon>Agaricomycotina</taxon>
        <taxon>Agaricomycetes</taxon>
        <taxon>Polyporales</taxon>
        <taxon>Phanerochaetaceae</taxon>
        <taxon>Phanerochaete</taxon>
    </lineage>
</organism>
<feature type="compositionally biased region" description="Polar residues" evidence="1">
    <location>
        <begin position="917"/>
        <end position="928"/>
    </location>
</feature>
<reference evidence="4 5" key="1">
    <citation type="submission" date="2021-08" db="EMBL/GenBank/DDBJ databases">
        <title>Draft Genome Sequence of Phanerochaete sordida strain YK-624.</title>
        <authorList>
            <person name="Mori T."/>
            <person name="Dohra H."/>
            <person name="Suzuki T."/>
            <person name="Kawagishi H."/>
            <person name="Hirai H."/>
        </authorList>
    </citation>
    <scope>NUCLEOTIDE SEQUENCE [LARGE SCALE GENOMIC DNA]</scope>
    <source>
        <strain evidence="4 5">YK-624</strain>
    </source>
</reference>
<evidence type="ECO:0000256" key="1">
    <source>
        <dbReference type="SAM" id="MobiDB-lite"/>
    </source>
</evidence>
<feature type="region of interest" description="Disordered" evidence="1">
    <location>
        <begin position="1044"/>
        <end position="1073"/>
    </location>
</feature>
<protein>
    <recommendedName>
        <fullName evidence="3">DUF6535 domain-containing protein</fullName>
    </recommendedName>
</protein>
<evidence type="ECO:0000259" key="3">
    <source>
        <dbReference type="Pfam" id="PF20153"/>
    </source>
</evidence>
<feature type="region of interest" description="Disordered" evidence="1">
    <location>
        <begin position="982"/>
        <end position="1028"/>
    </location>
</feature>
<comment type="caution">
    <text evidence="4">The sequence shown here is derived from an EMBL/GenBank/DDBJ whole genome shotgun (WGS) entry which is preliminary data.</text>
</comment>
<feature type="region of interest" description="Disordered" evidence="1">
    <location>
        <begin position="917"/>
        <end position="950"/>
    </location>
</feature>
<feature type="domain" description="DUF6535" evidence="3">
    <location>
        <begin position="77"/>
        <end position="253"/>
    </location>
</feature>
<dbReference type="AlphaFoldDB" id="A0A9P3GD64"/>